<keyword evidence="4 6" id="KW-0472">Membrane</keyword>
<dbReference type="OMA" id="YRCTINS"/>
<dbReference type="GeneID" id="4397381"/>
<evidence type="ECO:0000256" key="5">
    <source>
        <dbReference type="ARBA" id="ARBA00038359"/>
    </source>
</evidence>
<organism evidence="8 9">
    <name type="scientific">Chaetomium globosum (strain ATCC 6205 / CBS 148.51 / DSM 1962 / NBRC 6347 / NRRL 1970)</name>
    <name type="common">Soil fungus</name>
    <dbReference type="NCBI Taxonomy" id="306901"/>
    <lineage>
        <taxon>Eukaryota</taxon>
        <taxon>Fungi</taxon>
        <taxon>Dikarya</taxon>
        <taxon>Ascomycota</taxon>
        <taxon>Pezizomycotina</taxon>
        <taxon>Sordariomycetes</taxon>
        <taxon>Sordariomycetidae</taxon>
        <taxon>Sordariales</taxon>
        <taxon>Chaetomiaceae</taxon>
        <taxon>Chaetomium</taxon>
    </lineage>
</organism>
<evidence type="ECO:0000256" key="3">
    <source>
        <dbReference type="ARBA" id="ARBA00022989"/>
    </source>
</evidence>
<dbReference type="InterPro" id="IPR052337">
    <property type="entry name" value="SAT4-like"/>
</dbReference>
<comment type="subcellular location">
    <subcellularLocation>
        <location evidence="1">Membrane</location>
        <topology evidence="1">Multi-pass membrane protein</topology>
    </subcellularLocation>
</comment>
<dbReference type="OrthoDB" id="444631at2759"/>
<evidence type="ECO:0000256" key="1">
    <source>
        <dbReference type="ARBA" id="ARBA00004141"/>
    </source>
</evidence>
<feature type="transmembrane region" description="Helical" evidence="6">
    <location>
        <begin position="117"/>
        <end position="142"/>
    </location>
</feature>
<dbReference type="AlphaFoldDB" id="Q2GM06"/>
<evidence type="ECO:0000313" key="9">
    <source>
        <dbReference type="Proteomes" id="UP000001056"/>
    </source>
</evidence>
<dbReference type="HOGENOM" id="CLU_035269_0_0_1"/>
<dbReference type="RefSeq" id="XP_001230223.1">
    <property type="nucleotide sequence ID" value="XM_001230222.1"/>
</dbReference>
<dbReference type="GO" id="GO:0016020">
    <property type="term" value="C:membrane"/>
    <property type="evidence" value="ECO:0007669"/>
    <property type="project" value="UniProtKB-SubCell"/>
</dbReference>
<dbReference type="EMBL" id="CH408038">
    <property type="protein sequence ID" value="EAQ82874.1"/>
    <property type="molecule type" value="Genomic_DNA"/>
</dbReference>
<feature type="transmembrane region" description="Helical" evidence="6">
    <location>
        <begin position="240"/>
        <end position="261"/>
    </location>
</feature>
<feature type="domain" description="Rhodopsin" evidence="7">
    <location>
        <begin position="174"/>
        <end position="266"/>
    </location>
</feature>
<feature type="transmembrane region" description="Helical" evidence="6">
    <location>
        <begin position="154"/>
        <end position="170"/>
    </location>
</feature>
<keyword evidence="2 6" id="KW-0812">Transmembrane</keyword>
<dbReference type="InParanoid" id="Q2GM06"/>
<dbReference type="InterPro" id="IPR049326">
    <property type="entry name" value="Rhodopsin_dom_fungi"/>
</dbReference>
<dbReference type="eggNOG" id="ENOG502SSB8">
    <property type="taxonomic scope" value="Eukaryota"/>
</dbReference>
<comment type="similarity">
    <text evidence="5">Belongs to the SAT4 family.</text>
</comment>
<evidence type="ECO:0000256" key="2">
    <source>
        <dbReference type="ARBA" id="ARBA00022692"/>
    </source>
</evidence>
<reference evidence="9" key="1">
    <citation type="journal article" date="2015" name="Genome Announc.">
        <title>Draft genome sequence of the cellulolytic fungus Chaetomium globosum.</title>
        <authorList>
            <person name="Cuomo C.A."/>
            <person name="Untereiner W.A."/>
            <person name="Ma L.-J."/>
            <person name="Grabherr M."/>
            <person name="Birren B.W."/>
        </authorList>
    </citation>
    <scope>NUCLEOTIDE SEQUENCE [LARGE SCALE GENOMIC DNA]</scope>
    <source>
        <strain evidence="9">ATCC 6205 / CBS 148.51 / DSM 1962 / NBRC 6347 / NRRL 1970</strain>
    </source>
</reference>
<evidence type="ECO:0000313" key="8">
    <source>
        <dbReference type="EMBL" id="EAQ82874.1"/>
    </source>
</evidence>
<feature type="transmembrane region" description="Helical" evidence="6">
    <location>
        <begin position="199"/>
        <end position="220"/>
    </location>
</feature>
<dbReference type="PANTHER" id="PTHR33048:SF47">
    <property type="entry name" value="INTEGRAL MEMBRANE PROTEIN-RELATED"/>
    <property type="match status" value="1"/>
</dbReference>
<name>Q2GM06_CHAGB</name>
<accession>Q2GM06</accession>
<keyword evidence="3 6" id="KW-1133">Transmembrane helix</keyword>
<proteinExistence type="inferred from homology"/>
<feature type="transmembrane region" description="Helical" evidence="6">
    <location>
        <begin position="29"/>
        <end position="55"/>
    </location>
</feature>
<protein>
    <recommendedName>
        <fullName evidence="7">Rhodopsin domain-containing protein</fullName>
    </recommendedName>
</protein>
<dbReference type="PANTHER" id="PTHR33048">
    <property type="entry name" value="PTH11-LIKE INTEGRAL MEMBRANE PROTEIN (AFU_ORTHOLOGUE AFUA_5G11245)"/>
    <property type="match status" value="1"/>
</dbReference>
<evidence type="ECO:0000259" key="7">
    <source>
        <dbReference type="Pfam" id="PF20684"/>
    </source>
</evidence>
<gene>
    <name evidence="8" type="ORF">CHGG_11050</name>
</gene>
<dbReference type="Pfam" id="PF20684">
    <property type="entry name" value="Fung_rhodopsin"/>
    <property type="match status" value="1"/>
</dbReference>
<evidence type="ECO:0000256" key="6">
    <source>
        <dbReference type="SAM" id="Phobius"/>
    </source>
</evidence>
<keyword evidence="9" id="KW-1185">Reference proteome</keyword>
<dbReference type="VEuPathDB" id="FungiDB:CHGG_11050"/>
<evidence type="ECO:0000256" key="4">
    <source>
        <dbReference type="ARBA" id="ARBA00023136"/>
    </source>
</evidence>
<dbReference type="Proteomes" id="UP000001056">
    <property type="component" value="Unassembled WGS sequence"/>
</dbReference>
<sequence length="417" mass="46772">MSFINNGFPALVTADKHATLFAPTGNDNIAISVFYVLNWVFFGLCAVVFSVRVYIRFVCFRKLATEDYLMLVGLALHSAQTVLIQLYVGYMYDVEAVEKGDHSKISSDFFANSKKGFTALGVCVYITVVGLLVIKLNFLLFFKPLGTGFRSFHIAWWIVTVFTVGGAVVLCGLQEIRFLCFPIWILWGSGINRRKKLTLSFVFSLVWVTIAISIVRGTVFHEQYTMAVSGQVVQSQSATFTWFWFHAELSVAFLVACIVSFRSLFVQRAKRENVLRQEKQQREAAYRSAIRHGRGWRAKWQQLNGSVLDKCRTLEDWPGSDADSPHGSCHGLPTAPSGLMTVDFNDDANWKKTAGGVVHMTTETTVRKTADFYPQSRGLQCSQGPAPTGSMHSEEVLLQDPEAVHVRQNEYKIGVTR</sequence>